<gene>
    <name evidence="2" type="ORF">AFUS01_LOCUS37119</name>
</gene>
<evidence type="ECO:0000256" key="1">
    <source>
        <dbReference type="SAM" id="Phobius"/>
    </source>
</evidence>
<proteinExistence type="predicted"/>
<dbReference type="AlphaFoldDB" id="A0A8J2PMY7"/>
<feature type="non-terminal residue" evidence="2">
    <location>
        <position position="1"/>
    </location>
</feature>
<name>A0A8J2PMY7_9HEXA</name>
<keyword evidence="1" id="KW-1133">Transmembrane helix</keyword>
<protein>
    <submittedName>
        <fullName evidence="2">Uncharacterized protein</fullName>
    </submittedName>
</protein>
<organism evidence="2 3">
    <name type="scientific">Allacma fusca</name>
    <dbReference type="NCBI Taxonomy" id="39272"/>
    <lineage>
        <taxon>Eukaryota</taxon>
        <taxon>Metazoa</taxon>
        <taxon>Ecdysozoa</taxon>
        <taxon>Arthropoda</taxon>
        <taxon>Hexapoda</taxon>
        <taxon>Collembola</taxon>
        <taxon>Symphypleona</taxon>
        <taxon>Sminthuridae</taxon>
        <taxon>Allacma</taxon>
    </lineage>
</organism>
<feature type="transmembrane region" description="Helical" evidence="1">
    <location>
        <begin position="6"/>
        <end position="24"/>
    </location>
</feature>
<keyword evidence="1" id="KW-0472">Membrane</keyword>
<accession>A0A8J2PMY7</accession>
<keyword evidence="3" id="KW-1185">Reference proteome</keyword>
<reference evidence="2" key="1">
    <citation type="submission" date="2021-06" db="EMBL/GenBank/DDBJ databases">
        <authorList>
            <person name="Hodson N. C."/>
            <person name="Mongue J. A."/>
            <person name="Jaron S. K."/>
        </authorList>
    </citation>
    <scope>NUCLEOTIDE SEQUENCE</scope>
</reference>
<dbReference type="OrthoDB" id="1915375at2759"/>
<evidence type="ECO:0000313" key="2">
    <source>
        <dbReference type="EMBL" id="CAG7827113.1"/>
    </source>
</evidence>
<feature type="non-terminal residue" evidence="2">
    <location>
        <position position="56"/>
    </location>
</feature>
<evidence type="ECO:0000313" key="3">
    <source>
        <dbReference type="Proteomes" id="UP000708208"/>
    </source>
</evidence>
<dbReference type="Proteomes" id="UP000708208">
    <property type="component" value="Unassembled WGS sequence"/>
</dbReference>
<sequence>LIMSLVSTSTCLSLFVLFYYIDLIRMEKEVAFEFKEYDNIESSKHEIAWREWEAAC</sequence>
<dbReference type="EMBL" id="CAJVCH010542332">
    <property type="protein sequence ID" value="CAG7827113.1"/>
    <property type="molecule type" value="Genomic_DNA"/>
</dbReference>
<comment type="caution">
    <text evidence="2">The sequence shown here is derived from an EMBL/GenBank/DDBJ whole genome shotgun (WGS) entry which is preliminary data.</text>
</comment>
<keyword evidence="1" id="KW-0812">Transmembrane</keyword>